<reference evidence="1" key="1">
    <citation type="submission" date="2021-03" db="EMBL/GenBank/DDBJ databases">
        <title>Evolutionary priming and transition to the ectomycorrhizal habit in an iconic lineage of mushroom-forming fungi: is preadaptation a requirement?</title>
        <authorList>
            <consortium name="DOE Joint Genome Institute"/>
            <person name="Looney B.P."/>
            <person name="Miyauchi S."/>
            <person name="Morin E."/>
            <person name="Drula E."/>
            <person name="Courty P.E."/>
            <person name="Chicoki N."/>
            <person name="Fauchery L."/>
            <person name="Kohler A."/>
            <person name="Kuo A."/>
            <person name="LaButti K."/>
            <person name="Pangilinan J."/>
            <person name="Lipzen A."/>
            <person name="Riley R."/>
            <person name="Andreopoulos W."/>
            <person name="He G."/>
            <person name="Johnson J."/>
            <person name="Barry K.W."/>
            <person name="Grigoriev I.V."/>
            <person name="Nagy L."/>
            <person name="Hibbett D."/>
            <person name="Henrissat B."/>
            <person name="Matheny P.B."/>
            <person name="Labbe J."/>
            <person name="Martin A.F."/>
        </authorList>
    </citation>
    <scope>NUCLEOTIDE SEQUENCE</scope>
    <source>
        <strain evidence="1">BPL698</strain>
    </source>
</reference>
<sequence length="477" mass="51940">MSHGRGDHNDEETPLLRVQNGDTSHKPTQLPTIQISVLVVPWIAESIVAHSISPYINQLVRELPIVGGDGRRVGYYTGIIISLHFVAEAVTSFHWNRLSDHIGRKPVFLMCLTGTIISIVLFGLSRSFLALVLSRCLHGAMKGHIGVVKSVMAELTDETNIVRGFSLLLMTWAIGYSLSPFIGGVLSKPQDRWPGVFSGPFWDEYPYFLPCLVSAAISCLSFIIVAIFLEEVLGEGSGDALDVRPEDAQKPLPLRSVLTRPVLISLANYAMISLLEMTSVALIPLIWSTSIQFGGLDLSPVSIGLWMSVYGCMDGIFQFSVSPHILGHFGPRYAFITSVAVSAASHIMFPLENLVRRHAAGGTNATTWMLILLHLFKPCGPLWWALTNDLPGAMYIYIVSAAPSKRSLGAVNGLAQTVSSVQRTVGPLAADSLFAFSVTNNVLGGKFVYVVLLALSCIGLCTATRLPRDRWRHGISQ</sequence>
<comment type="caution">
    <text evidence="1">The sequence shown here is derived from an EMBL/GenBank/DDBJ whole genome shotgun (WGS) entry which is preliminary data.</text>
</comment>
<protein>
    <submittedName>
        <fullName evidence="1">MFS general substrate transporter</fullName>
    </submittedName>
</protein>
<organism evidence="1 2">
    <name type="scientific">Russula earlei</name>
    <dbReference type="NCBI Taxonomy" id="71964"/>
    <lineage>
        <taxon>Eukaryota</taxon>
        <taxon>Fungi</taxon>
        <taxon>Dikarya</taxon>
        <taxon>Basidiomycota</taxon>
        <taxon>Agaricomycotina</taxon>
        <taxon>Agaricomycetes</taxon>
        <taxon>Russulales</taxon>
        <taxon>Russulaceae</taxon>
        <taxon>Russula</taxon>
    </lineage>
</organism>
<name>A0ACC0U3L7_9AGAM</name>
<proteinExistence type="predicted"/>
<dbReference type="Proteomes" id="UP001207468">
    <property type="component" value="Unassembled WGS sequence"/>
</dbReference>
<gene>
    <name evidence="1" type="ORF">F5148DRAFT_983247</name>
</gene>
<evidence type="ECO:0000313" key="1">
    <source>
        <dbReference type="EMBL" id="KAI9460709.1"/>
    </source>
</evidence>
<keyword evidence="2" id="KW-1185">Reference proteome</keyword>
<accession>A0ACC0U3L7</accession>
<dbReference type="EMBL" id="JAGFNK010000185">
    <property type="protein sequence ID" value="KAI9460709.1"/>
    <property type="molecule type" value="Genomic_DNA"/>
</dbReference>
<evidence type="ECO:0000313" key="2">
    <source>
        <dbReference type="Proteomes" id="UP001207468"/>
    </source>
</evidence>